<feature type="domain" description="DUF222" evidence="1">
    <location>
        <begin position="2"/>
        <end position="44"/>
    </location>
</feature>
<proteinExistence type="predicted"/>
<comment type="caution">
    <text evidence="2">The sequence shown here is derived from an EMBL/GenBank/DDBJ whole genome shotgun (WGS) entry which is preliminary data.</text>
</comment>
<gene>
    <name evidence="2" type="ORF">I551_9130</name>
</gene>
<evidence type="ECO:0000313" key="2">
    <source>
        <dbReference type="EMBL" id="EUA93585.1"/>
    </source>
</evidence>
<dbReference type="EMBL" id="JAOL01000056">
    <property type="protein sequence ID" value="EUA93585.1"/>
    <property type="molecule type" value="Genomic_DNA"/>
</dbReference>
<evidence type="ECO:0000259" key="1">
    <source>
        <dbReference type="Pfam" id="PF02720"/>
    </source>
</evidence>
<keyword evidence="3" id="KW-1185">Reference proteome</keyword>
<dbReference type="Pfam" id="PF02720">
    <property type="entry name" value="DUF222"/>
    <property type="match status" value="1"/>
</dbReference>
<sequence>MEGSVVATAGQALDRRLDELAATVCAADPRTRKQRRADALGRWPPVSSGWCAVVGRLSARCRNRSVRATS</sequence>
<dbReference type="InterPro" id="IPR003870">
    <property type="entry name" value="DUF222"/>
</dbReference>
<accession>A0ABN0R967</accession>
<organism evidence="2 3">
    <name type="scientific">Mycobacterium ulcerans str. Harvey</name>
    <dbReference type="NCBI Taxonomy" id="1299332"/>
    <lineage>
        <taxon>Bacteria</taxon>
        <taxon>Bacillati</taxon>
        <taxon>Actinomycetota</taxon>
        <taxon>Actinomycetes</taxon>
        <taxon>Mycobacteriales</taxon>
        <taxon>Mycobacteriaceae</taxon>
        <taxon>Mycobacterium</taxon>
        <taxon>Mycobacterium ulcerans group</taxon>
    </lineage>
</organism>
<protein>
    <recommendedName>
        <fullName evidence="1">DUF222 domain-containing protein</fullName>
    </recommendedName>
</protein>
<name>A0ABN0R967_MYCUL</name>
<evidence type="ECO:0000313" key="3">
    <source>
        <dbReference type="Proteomes" id="UP000020681"/>
    </source>
</evidence>
<reference evidence="2 3" key="1">
    <citation type="submission" date="2014-01" db="EMBL/GenBank/DDBJ databases">
        <authorList>
            <person name="Dobos K."/>
            <person name="Lenaerts A."/>
            <person name="Ordway D."/>
            <person name="DeGroote M.A."/>
            <person name="Parker T."/>
            <person name="Sizemore C."/>
            <person name="Tallon L.J."/>
            <person name="Sadzewicz L.K."/>
            <person name="Sengamalay N."/>
            <person name="Fraser C.M."/>
            <person name="Hine E."/>
            <person name="Shefchek K.A."/>
            <person name="Das S.P."/>
            <person name="Tettelin H."/>
        </authorList>
    </citation>
    <scope>NUCLEOTIDE SEQUENCE [LARGE SCALE GENOMIC DNA]</scope>
    <source>
        <strain evidence="2 3">Harvey</strain>
    </source>
</reference>
<dbReference type="Proteomes" id="UP000020681">
    <property type="component" value="Unassembled WGS sequence"/>
</dbReference>